<feature type="transmembrane region" description="Helical" evidence="6">
    <location>
        <begin position="34"/>
        <end position="55"/>
    </location>
</feature>
<dbReference type="PANTHER" id="PTHR31792:SF3">
    <property type="entry name" value="VACUOLAR ATPASE ASSEMBLY INTEGRAL MEMBRANE PROTEIN VMA21"/>
    <property type="match status" value="1"/>
</dbReference>
<reference evidence="8" key="1">
    <citation type="journal article" date="2020" name="Stud. Mycol.">
        <title>101 Dothideomycetes genomes: a test case for predicting lifestyles and emergence of pathogens.</title>
        <authorList>
            <person name="Haridas S."/>
            <person name="Albert R."/>
            <person name="Binder M."/>
            <person name="Bloem J."/>
            <person name="Labutti K."/>
            <person name="Salamov A."/>
            <person name="Andreopoulos B."/>
            <person name="Baker S."/>
            <person name="Barry K."/>
            <person name="Bills G."/>
            <person name="Bluhm B."/>
            <person name="Cannon C."/>
            <person name="Castanera R."/>
            <person name="Culley D."/>
            <person name="Daum C."/>
            <person name="Ezra D."/>
            <person name="Gonzalez J."/>
            <person name="Henrissat B."/>
            <person name="Kuo A."/>
            <person name="Liang C."/>
            <person name="Lipzen A."/>
            <person name="Lutzoni F."/>
            <person name="Magnuson J."/>
            <person name="Mondo S."/>
            <person name="Nolan M."/>
            <person name="Ohm R."/>
            <person name="Pangilinan J."/>
            <person name="Park H.-J."/>
            <person name="Ramirez L."/>
            <person name="Alfaro M."/>
            <person name="Sun H."/>
            <person name="Tritt A."/>
            <person name="Yoshinaga Y."/>
            <person name="Zwiers L.-H."/>
            <person name="Turgeon B."/>
            <person name="Goodwin S."/>
            <person name="Spatafora J."/>
            <person name="Crous P."/>
            <person name="Grigoriev I."/>
        </authorList>
    </citation>
    <scope>NUCLEOTIDE SEQUENCE</scope>
    <source>
        <strain evidence="8">CBS 473.64</strain>
    </source>
</reference>
<keyword evidence="3 6" id="KW-1133">Transmembrane helix</keyword>
<keyword evidence="4 6" id="KW-0472">Membrane</keyword>
<sequence>MSESTPRLRRTEPGVVDENPSAPSNIAPAVPSSVIWTLLSFTFAMATLPIGSYFFTVKYVFNGNTTYAGALAALMANVVLITYVILAFKDDQAEQAELREEEEKKKR</sequence>
<keyword evidence="1 6" id="KW-0812">Transmembrane</keyword>
<comment type="similarity">
    <text evidence="6">Belongs to the VMA21 family.</text>
</comment>
<dbReference type="GO" id="GO:0033116">
    <property type="term" value="C:endoplasmic reticulum-Golgi intermediate compartment membrane"/>
    <property type="evidence" value="ECO:0007669"/>
    <property type="project" value="UniProtKB-SubCell"/>
</dbReference>
<evidence type="ECO:0000256" key="2">
    <source>
        <dbReference type="ARBA" id="ARBA00022824"/>
    </source>
</evidence>
<organism evidence="8 9">
    <name type="scientific">Massarina eburnea CBS 473.64</name>
    <dbReference type="NCBI Taxonomy" id="1395130"/>
    <lineage>
        <taxon>Eukaryota</taxon>
        <taxon>Fungi</taxon>
        <taxon>Dikarya</taxon>
        <taxon>Ascomycota</taxon>
        <taxon>Pezizomycotina</taxon>
        <taxon>Dothideomycetes</taxon>
        <taxon>Pleosporomycetidae</taxon>
        <taxon>Pleosporales</taxon>
        <taxon>Massarineae</taxon>
        <taxon>Massarinaceae</taxon>
        <taxon>Massarina</taxon>
    </lineage>
</organism>
<dbReference type="GO" id="GO:0070072">
    <property type="term" value="P:vacuolar proton-transporting V-type ATPase complex assembly"/>
    <property type="evidence" value="ECO:0007669"/>
    <property type="project" value="UniProtKB-UniRule"/>
</dbReference>
<evidence type="ECO:0000256" key="3">
    <source>
        <dbReference type="ARBA" id="ARBA00022989"/>
    </source>
</evidence>
<dbReference type="PANTHER" id="PTHR31792">
    <property type="entry name" value="VACUOLAR ATPASE ASSEMBLY INTEGRAL MEMBRANE PROTEIN VMA21"/>
    <property type="match status" value="1"/>
</dbReference>
<dbReference type="GO" id="GO:0012507">
    <property type="term" value="C:ER to Golgi transport vesicle membrane"/>
    <property type="evidence" value="ECO:0007669"/>
    <property type="project" value="UniProtKB-SubCell"/>
</dbReference>
<keyword evidence="9" id="KW-1185">Reference proteome</keyword>
<gene>
    <name evidence="8" type="ORF">P280DRAFT_521942</name>
</gene>
<evidence type="ECO:0000256" key="5">
    <source>
        <dbReference type="ARBA" id="ARBA00023329"/>
    </source>
</evidence>
<comment type="subcellular location">
    <subcellularLocation>
        <location evidence="6">Endoplasmic reticulum membrane</location>
        <topology evidence="6">Multi-pass membrane protein</topology>
    </subcellularLocation>
    <subcellularLocation>
        <location evidence="6">Endoplasmic reticulum-Golgi intermediate compartment membrane</location>
        <topology evidence="6">Multi-pass membrane protein</topology>
    </subcellularLocation>
    <subcellularLocation>
        <location evidence="6">Cytoplasmic vesicle</location>
        <location evidence="6">COPII-coated vesicle membrane</location>
        <topology evidence="6">Multi-pass membrane protein</topology>
    </subcellularLocation>
</comment>
<comment type="caution">
    <text evidence="6">Lacks conserved residue(s) required for the propagation of feature annotation.</text>
</comment>
<evidence type="ECO:0000313" key="8">
    <source>
        <dbReference type="EMBL" id="KAF2636640.1"/>
    </source>
</evidence>
<evidence type="ECO:0000256" key="1">
    <source>
        <dbReference type="ARBA" id="ARBA00022692"/>
    </source>
</evidence>
<evidence type="ECO:0000256" key="7">
    <source>
        <dbReference type="SAM" id="MobiDB-lite"/>
    </source>
</evidence>
<accession>A0A6A6RMQ5</accession>
<dbReference type="Proteomes" id="UP000799753">
    <property type="component" value="Unassembled WGS sequence"/>
</dbReference>
<comment type="function">
    <text evidence="6">Required for the assembly of the V0 complex of the vacuolar ATPase (V-ATPase) in the endoplasmic reticulum.</text>
</comment>
<keyword evidence="5 6" id="KW-0968">Cytoplasmic vesicle</keyword>
<evidence type="ECO:0000256" key="4">
    <source>
        <dbReference type="ARBA" id="ARBA00023136"/>
    </source>
</evidence>
<dbReference type="OrthoDB" id="160405at2759"/>
<dbReference type="AlphaFoldDB" id="A0A6A6RMQ5"/>
<name>A0A6A6RMQ5_9PLEO</name>
<proteinExistence type="inferred from homology"/>
<dbReference type="Pfam" id="PF09446">
    <property type="entry name" value="VMA21"/>
    <property type="match status" value="1"/>
</dbReference>
<protein>
    <submittedName>
        <fullName evidence="8">Uncharacterized protein</fullName>
    </submittedName>
</protein>
<dbReference type="GO" id="GO:0005789">
    <property type="term" value="C:endoplasmic reticulum membrane"/>
    <property type="evidence" value="ECO:0007669"/>
    <property type="project" value="UniProtKB-SubCell"/>
</dbReference>
<keyword evidence="2 6" id="KW-0256">Endoplasmic reticulum</keyword>
<evidence type="ECO:0000256" key="6">
    <source>
        <dbReference type="HAMAP-Rule" id="MF_03058"/>
    </source>
</evidence>
<feature type="transmembrane region" description="Helical" evidence="6">
    <location>
        <begin position="67"/>
        <end position="88"/>
    </location>
</feature>
<evidence type="ECO:0000313" key="9">
    <source>
        <dbReference type="Proteomes" id="UP000799753"/>
    </source>
</evidence>
<dbReference type="EMBL" id="MU006797">
    <property type="protein sequence ID" value="KAF2636640.1"/>
    <property type="molecule type" value="Genomic_DNA"/>
</dbReference>
<dbReference type="InterPro" id="IPR019013">
    <property type="entry name" value="Vma21"/>
</dbReference>
<dbReference type="HAMAP" id="MF_03058">
    <property type="entry name" value="VMA21"/>
    <property type="match status" value="1"/>
</dbReference>
<feature type="region of interest" description="Disordered" evidence="7">
    <location>
        <begin position="1"/>
        <end position="25"/>
    </location>
</feature>